<gene>
    <name evidence="3" type="ORF">ETAA1_38930</name>
</gene>
<reference evidence="3 4" key="1">
    <citation type="submission" date="2019-02" db="EMBL/GenBank/DDBJ databases">
        <title>Deep-cultivation of Planctomycetes and their phenomic and genomic characterization uncovers novel biology.</title>
        <authorList>
            <person name="Wiegand S."/>
            <person name="Jogler M."/>
            <person name="Boedeker C."/>
            <person name="Pinto D."/>
            <person name="Vollmers J."/>
            <person name="Rivas-Marin E."/>
            <person name="Kohn T."/>
            <person name="Peeters S.H."/>
            <person name="Heuer A."/>
            <person name="Rast P."/>
            <person name="Oberbeckmann S."/>
            <person name="Bunk B."/>
            <person name="Jeske O."/>
            <person name="Meyerdierks A."/>
            <person name="Storesund J.E."/>
            <person name="Kallscheuer N."/>
            <person name="Luecker S."/>
            <person name="Lage O.M."/>
            <person name="Pohl T."/>
            <person name="Merkel B.J."/>
            <person name="Hornburger P."/>
            <person name="Mueller R.-W."/>
            <person name="Bruemmer F."/>
            <person name="Labrenz M."/>
            <person name="Spormann A.M."/>
            <person name="Op den Camp H."/>
            <person name="Overmann J."/>
            <person name="Amann R."/>
            <person name="Jetten M.S.M."/>
            <person name="Mascher T."/>
            <person name="Medema M.H."/>
            <person name="Devos D.P."/>
            <person name="Kaster A.-K."/>
            <person name="Ovreas L."/>
            <person name="Rohde M."/>
            <person name="Galperin M.Y."/>
            <person name="Jogler C."/>
        </authorList>
    </citation>
    <scope>NUCLEOTIDE SEQUENCE [LARGE SCALE GENOMIC DNA]</scope>
    <source>
        <strain evidence="3 4">ETA_A1</strain>
    </source>
</reference>
<keyword evidence="1" id="KW-0732">Signal</keyword>
<feature type="domain" description="ThuA-like" evidence="2">
    <location>
        <begin position="73"/>
        <end position="303"/>
    </location>
</feature>
<evidence type="ECO:0000313" key="3">
    <source>
        <dbReference type="EMBL" id="QDU21920.1"/>
    </source>
</evidence>
<dbReference type="EMBL" id="CP036273">
    <property type="protein sequence ID" value="QDU21920.1"/>
    <property type="molecule type" value="Genomic_DNA"/>
</dbReference>
<dbReference type="OrthoDB" id="252909at2"/>
<organism evidence="3 4">
    <name type="scientific">Urbifossiella limnaea</name>
    <dbReference type="NCBI Taxonomy" id="2528023"/>
    <lineage>
        <taxon>Bacteria</taxon>
        <taxon>Pseudomonadati</taxon>
        <taxon>Planctomycetota</taxon>
        <taxon>Planctomycetia</taxon>
        <taxon>Gemmatales</taxon>
        <taxon>Gemmataceae</taxon>
        <taxon>Urbifossiella</taxon>
    </lineage>
</organism>
<proteinExistence type="predicted"/>
<dbReference type="InterPro" id="IPR029010">
    <property type="entry name" value="ThuA-like"/>
</dbReference>
<dbReference type="KEGG" id="uli:ETAA1_38930"/>
<dbReference type="InterPro" id="IPR006311">
    <property type="entry name" value="TAT_signal"/>
</dbReference>
<dbReference type="AlphaFoldDB" id="A0A517XWN6"/>
<evidence type="ECO:0000259" key="2">
    <source>
        <dbReference type="Pfam" id="PF06283"/>
    </source>
</evidence>
<dbReference type="RefSeq" id="WP_145241230.1">
    <property type="nucleotide sequence ID" value="NZ_CP036273.1"/>
</dbReference>
<dbReference type="PROSITE" id="PS51318">
    <property type="entry name" value="TAT"/>
    <property type="match status" value="1"/>
</dbReference>
<dbReference type="InterPro" id="IPR029062">
    <property type="entry name" value="Class_I_gatase-like"/>
</dbReference>
<feature type="chain" id="PRO_5022068606" evidence="1">
    <location>
        <begin position="27"/>
        <end position="309"/>
    </location>
</feature>
<dbReference type="Proteomes" id="UP000319576">
    <property type="component" value="Chromosome"/>
</dbReference>
<evidence type="ECO:0000256" key="1">
    <source>
        <dbReference type="SAM" id="SignalP"/>
    </source>
</evidence>
<evidence type="ECO:0000313" key="4">
    <source>
        <dbReference type="Proteomes" id="UP000319576"/>
    </source>
</evidence>
<feature type="signal peptide" evidence="1">
    <location>
        <begin position="1"/>
        <end position="26"/>
    </location>
</feature>
<sequence precursor="true">MTPPDTRRQFLRASAAGLALPLAATAADPMPVGVVVWDERQPEQRQAYENFLGNHIADHLRRRPGLAVRSVGIEDAEKGLSEGILRGCDVLIWWGHRRQAEITPRMAEPLVARIKEGTLSLIALHSAHWATPFVEAMYERTRLDAARRLQRDGAKVEVAYAAPAVRYTLPKPGDRLTPYTELRKFLDGTERATVHLPYCCFPAYRTDGRPSQVRVLLPDHPIARGLPARFELPRTEMYAEPFHVPEPDEVVLEERWATGEWFRSGMVWTLGRGRVFYFRPGHETYPVFKEAPVLQLLENAVRWLAPAPG</sequence>
<name>A0A517XWN6_9BACT</name>
<dbReference type="Pfam" id="PF06283">
    <property type="entry name" value="ThuA"/>
    <property type="match status" value="1"/>
</dbReference>
<dbReference type="Gene3D" id="3.40.50.880">
    <property type="match status" value="1"/>
</dbReference>
<accession>A0A517XWN6</accession>
<protein>
    <submittedName>
        <fullName evidence="3">Trehalose utilization</fullName>
    </submittedName>
</protein>
<keyword evidence="4" id="KW-1185">Reference proteome</keyword>
<dbReference type="SUPFAM" id="SSF52317">
    <property type="entry name" value="Class I glutamine amidotransferase-like"/>
    <property type="match status" value="1"/>
</dbReference>